<accession>A0A212K676</accession>
<dbReference type="PROSITE" id="PS51755">
    <property type="entry name" value="OMPR_PHOB"/>
    <property type="match status" value="1"/>
</dbReference>
<keyword evidence="4 7" id="KW-0238">DNA-binding</keyword>
<keyword evidence="2" id="KW-0902">Two-component regulatory system</keyword>
<dbReference type="SMART" id="SM00448">
    <property type="entry name" value="REC"/>
    <property type="match status" value="1"/>
</dbReference>
<feature type="DNA-binding region" description="OmpR/PhoB-type" evidence="7">
    <location>
        <begin position="130"/>
        <end position="226"/>
    </location>
</feature>
<evidence type="ECO:0000313" key="10">
    <source>
        <dbReference type="EMBL" id="SBW07229.1"/>
    </source>
</evidence>
<dbReference type="SUPFAM" id="SSF52172">
    <property type="entry name" value="CheY-like"/>
    <property type="match status" value="1"/>
</dbReference>
<dbReference type="GO" id="GO:0032993">
    <property type="term" value="C:protein-DNA complex"/>
    <property type="evidence" value="ECO:0007669"/>
    <property type="project" value="TreeGrafter"/>
</dbReference>
<dbReference type="Pfam" id="PF00486">
    <property type="entry name" value="Trans_reg_C"/>
    <property type="match status" value="1"/>
</dbReference>
<evidence type="ECO:0000259" key="8">
    <source>
        <dbReference type="PROSITE" id="PS50110"/>
    </source>
</evidence>
<dbReference type="InterPro" id="IPR036388">
    <property type="entry name" value="WH-like_DNA-bd_sf"/>
</dbReference>
<dbReference type="InterPro" id="IPR011006">
    <property type="entry name" value="CheY-like_superfamily"/>
</dbReference>
<dbReference type="FunFam" id="3.40.50.2300:FF:000001">
    <property type="entry name" value="DNA-binding response regulator PhoB"/>
    <property type="match status" value="1"/>
</dbReference>
<dbReference type="FunFam" id="1.10.10.10:FF:000018">
    <property type="entry name" value="DNA-binding response regulator ResD"/>
    <property type="match status" value="1"/>
</dbReference>
<dbReference type="PANTHER" id="PTHR48111:SF21">
    <property type="entry name" value="DNA-BINDING DUAL MASTER TRANSCRIPTIONAL REGULATOR RPAA"/>
    <property type="match status" value="1"/>
</dbReference>
<dbReference type="EMBL" id="FLUQ01000003">
    <property type="protein sequence ID" value="SBW07229.1"/>
    <property type="molecule type" value="Genomic_DNA"/>
</dbReference>
<dbReference type="GO" id="GO:0006355">
    <property type="term" value="P:regulation of DNA-templated transcription"/>
    <property type="evidence" value="ECO:0007669"/>
    <property type="project" value="InterPro"/>
</dbReference>
<dbReference type="Gene3D" id="3.40.50.2300">
    <property type="match status" value="1"/>
</dbReference>
<feature type="modified residue" description="4-aspartylphosphate" evidence="6">
    <location>
        <position position="54"/>
    </location>
</feature>
<dbReference type="Gene3D" id="1.10.10.10">
    <property type="entry name" value="Winged helix-like DNA-binding domain superfamily/Winged helix DNA-binding domain"/>
    <property type="match status" value="1"/>
</dbReference>
<evidence type="ECO:0000259" key="9">
    <source>
        <dbReference type="PROSITE" id="PS51755"/>
    </source>
</evidence>
<dbReference type="InterPro" id="IPR016032">
    <property type="entry name" value="Sig_transdc_resp-reg_C-effctor"/>
</dbReference>
<dbReference type="PROSITE" id="PS50110">
    <property type="entry name" value="RESPONSE_REGULATORY"/>
    <property type="match status" value="1"/>
</dbReference>
<reference evidence="10" key="1">
    <citation type="submission" date="2016-04" db="EMBL/GenBank/DDBJ databases">
        <authorList>
            <person name="Evans L.H."/>
            <person name="Alamgir A."/>
            <person name="Owens N."/>
            <person name="Weber N.D."/>
            <person name="Virtaneva K."/>
            <person name="Barbian K."/>
            <person name="Babar A."/>
            <person name="Rosenke K."/>
        </authorList>
    </citation>
    <scope>NUCLEOTIDE SEQUENCE</scope>
    <source>
        <strain evidence="10">86</strain>
    </source>
</reference>
<dbReference type="AlphaFoldDB" id="A0A212K676"/>
<dbReference type="InterPro" id="IPR039420">
    <property type="entry name" value="WalR-like"/>
</dbReference>
<dbReference type="Pfam" id="PF00072">
    <property type="entry name" value="Response_reg"/>
    <property type="match status" value="1"/>
</dbReference>
<dbReference type="GO" id="GO:0005829">
    <property type="term" value="C:cytosol"/>
    <property type="evidence" value="ECO:0007669"/>
    <property type="project" value="TreeGrafter"/>
</dbReference>
<gene>
    <name evidence="10" type="primary">phoB</name>
    <name evidence="10" type="ORF">KL86DPRO_30020</name>
</gene>
<protein>
    <submittedName>
        <fullName evidence="10">DNA-binding response regulator in two-component regulatory system with PhoR (Or CreC)</fullName>
    </submittedName>
</protein>
<dbReference type="InterPro" id="IPR001789">
    <property type="entry name" value="Sig_transdc_resp-reg_receiver"/>
</dbReference>
<keyword evidence="1 6" id="KW-0597">Phosphoprotein</keyword>
<feature type="domain" description="OmpR/PhoB-type" evidence="9">
    <location>
        <begin position="130"/>
        <end position="226"/>
    </location>
</feature>
<dbReference type="InterPro" id="IPR001867">
    <property type="entry name" value="OmpR/PhoB-type_DNA-bd"/>
</dbReference>
<dbReference type="GO" id="GO:0000976">
    <property type="term" value="F:transcription cis-regulatory region binding"/>
    <property type="evidence" value="ECO:0007669"/>
    <property type="project" value="TreeGrafter"/>
</dbReference>
<evidence type="ECO:0000256" key="1">
    <source>
        <dbReference type="ARBA" id="ARBA00022553"/>
    </source>
</evidence>
<evidence type="ECO:0000256" key="3">
    <source>
        <dbReference type="ARBA" id="ARBA00023015"/>
    </source>
</evidence>
<dbReference type="SUPFAM" id="SSF46894">
    <property type="entry name" value="C-terminal effector domain of the bipartite response regulators"/>
    <property type="match status" value="1"/>
</dbReference>
<name>A0A212K676_9DELT</name>
<evidence type="ECO:0000256" key="6">
    <source>
        <dbReference type="PROSITE-ProRule" id="PRU00169"/>
    </source>
</evidence>
<sequence length="229" mass="25109">MAEATILIVEDEKDIRELLAYSLAREGFTVLEADNGVTALSLAAMKRPDLVILDLMLPGMDGLGVCRQMQRDPATADIPVIMLTAKGEEVDRIVGLELGAADYIVKPFSLREVALRIRAVLKRGNAEAKPAVLHCGPITLDPVSHTVRVDGADVDLTVTEFRLLEDLLQNLGKVRDREQILTAVWGHSFEGYSRTVDTHVRRLRAKLGEGADLIETIRGIGYRAKGNKS</sequence>
<keyword evidence="5" id="KW-0804">Transcription</keyword>
<feature type="domain" description="Response regulatory" evidence="8">
    <location>
        <begin position="5"/>
        <end position="121"/>
    </location>
</feature>
<organism evidence="10">
    <name type="scientific">uncultured delta proteobacterium</name>
    <dbReference type="NCBI Taxonomy" id="34034"/>
    <lineage>
        <taxon>Bacteria</taxon>
        <taxon>Deltaproteobacteria</taxon>
        <taxon>environmental samples</taxon>
    </lineage>
</organism>
<dbReference type="CDD" id="cd00383">
    <property type="entry name" value="trans_reg_C"/>
    <property type="match status" value="1"/>
</dbReference>
<evidence type="ECO:0000256" key="4">
    <source>
        <dbReference type="ARBA" id="ARBA00023125"/>
    </source>
</evidence>
<dbReference type="GO" id="GO:0000156">
    <property type="term" value="F:phosphorelay response regulator activity"/>
    <property type="evidence" value="ECO:0007669"/>
    <property type="project" value="TreeGrafter"/>
</dbReference>
<evidence type="ECO:0000256" key="7">
    <source>
        <dbReference type="PROSITE-ProRule" id="PRU01091"/>
    </source>
</evidence>
<dbReference type="SMART" id="SM00862">
    <property type="entry name" value="Trans_reg_C"/>
    <property type="match status" value="1"/>
</dbReference>
<dbReference type="PANTHER" id="PTHR48111">
    <property type="entry name" value="REGULATOR OF RPOS"/>
    <property type="match status" value="1"/>
</dbReference>
<proteinExistence type="predicted"/>
<keyword evidence="3" id="KW-0805">Transcription regulation</keyword>
<evidence type="ECO:0000256" key="5">
    <source>
        <dbReference type="ARBA" id="ARBA00023163"/>
    </source>
</evidence>
<evidence type="ECO:0000256" key="2">
    <source>
        <dbReference type="ARBA" id="ARBA00023012"/>
    </source>
</evidence>
<dbReference type="Gene3D" id="6.10.250.690">
    <property type="match status" value="1"/>
</dbReference>